<accession>A0ABQ6D8Q0</accession>
<organism evidence="2 3">
    <name type="scientific">Methylobacterium brachythecii</name>
    <dbReference type="NCBI Taxonomy" id="1176177"/>
    <lineage>
        <taxon>Bacteria</taxon>
        <taxon>Pseudomonadati</taxon>
        <taxon>Pseudomonadota</taxon>
        <taxon>Alphaproteobacteria</taxon>
        <taxon>Hyphomicrobiales</taxon>
        <taxon>Methylobacteriaceae</taxon>
        <taxon>Methylobacterium</taxon>
    </lineage>
</organism>
<keyword evidence="3" id="KW-1185">Reference proteome</keyword>
<dbReference type="CDD" id="cd05400">
    <property type="entry name" value="NT_2-5OAS_ClassI-CCAase"/>
    <property type="match status" value="1"/>
</dbReference>
<dbReference type="EMBL" id="BSPG01000024">
    <property type="protein sequence ID" value="GLS45591.1"/>
    <property type="molecule type" value="Genomic_DNA"/>
</dbReference>
<name>A0ABQ6D8Q0_9HYPH</name>
<keyword evidence="1" id="KW-0051">Antiviral defense</keyword>
<sequence length="416" mass="46443">MASLKEIGEPPISLEMPMFVDHRLAHRKAYIINLLARMCAELDITESRLQQAKERYEGVARWLAAGDHFLLHDLSIYLQGSTALGTSVRPVGKNEHDVDLVAFLPEGSTAQTPAYIKKVIGDRLKAHATYARLLEEKIRCWRLVYTNEFHLDITPAILNLACRNQGELVPDKSLREWKGSNPRGYREAFEARAALVPLIKVTKAFDESIQSRADIEPFPITSNGRSILCRIVQVAKRHRDVHFEGQDLALWPISVILTTLIAWSYERCVKAGVYETEFDLMIAVLRGMPDFIRRTLPDGSPGWHIPNETTIDENFAERWNDDPDKAGAFFTWHAKAVADMENLSRVDGADQVRKGMDESFGPRPVGAAFTALDNEIANVRRSGLLKVAPLVGLTAAPSVAAAVPVRSNTFFGRDCG</sequence>
<evidence type="ECO:0000256" key="1">
    <source>
        <dbReference type="ARBA" id="ARBA00023118"/>
    </source>
</evidence>
<comment type="caution">
    <text evidence="2">The sequence shown here is derived from an EMBL/GenBank/DDBJ whole genome shotgun (WGS) entry which is preliminary data.</text>
</comment>
<evidence type="ECO:0008006" key="4">
    <source>
        <dbReference type="Google" id="ProtNLM"/>
    </source>
</evidence>
<gene>
    <name evidence="2" type="ORF">GCM10007884_35820</name>
</gene>
<proteinExistence type="predicted"/>
<dbReference type="Proteomes" id="UP001156881">
    <property type="component" value="Unassembled WGS sequence"/>
</dbReference>
<protein>
    <recommendedName>
        <fullName evidence="4">Nucleotidyltransferase</fullName>
    </recommendedName>
</protein>
<dbReference type="InterPro" id="IPR006116">
    <property type="entry name" value="NT_2-5OAS_ClassI-CCAase"/>
</dbReference>
<dbReference type="Pfam" id="PF18144">
    <property type="entry name" value="SMODS"/>
    <property type="match status" value="1"/>
</dbReference>
<reference evidence="3" key="1">
    <citation type="journal article" date="2019" name="Int. J. Syst. Evol. Microbiol.">
        <title>The Global Catalogue of Microorganisms (GCM) 10K type strain sequencing project: providing services to taxonomists for standard genome sequencing and annotation.</title>
        <authorList>
            <consortium name="The Broad Institute Genomics Platform"/>
            <consortium name="The Broad Institute Genome Sequencing Center for Infectious Disease"/>
            <person name="Wu L."/>
            <person name="Ma J."/>
        </authorList>
    </citation>
    <scope>NUCLEOTIDE SEQUENCE [LARGE SCALE GENOMIC DNA]</scope>
    <source>
        <strain evidence="3">NBRC 107710</strain>
    </source>
</reference>
<evidence type="ECO:0000313" key="2">
    <source>
        <dbReference type="EMBL" id="GLS45591.1"/>
    </source>
</evidence>
<evidence type="ECO:0000313" key="3">
    <source>
        <dbReference type="Proteomes" id="UP001156881"/>
    </source>
</evidence>